<organism evidence="2 3">
    <name type="scientific">Emticicia agri</name>
    <dbReference type="NCBI Taxonomy" id="2492393"/>
    <lineage>
        <taxon>Bacteria</taxon>
        <taxon>Pseudomonadati</taxon>
        <taxon>Bacteroidota</taxon>
        <taxon>Cytophagia</taxon>
        <taxon>Cytophagales</taxon>
        <taxon>Leadbetterellaceae</taxon>
        <taxon>Emticicia</taxon>
    </lineage>
</organism>
<evidence type="ECO:0000256" key="1">
    <source>
        <dbReference type="SAM" id="Phobius"/>
    </source>
</evidence>
<name>A0A4Q5LU78_9BACT</name>
<reference evidence="2 3" key="1">
    <citation type="submission" date="2019-02" db="EMBL/GenBank/DDBJ databases">
        <title>Bacterial novel species Emticicia sp. 17J42-9 isolated from soil.</title>
        <authorList>
            <person name="Jung H.-Y."/>
        </authorList>
    </citation>
    <scope>NUCLEOTIDE SEQUENCE [LARGE SCALE GENOMIC DNA]</scope>
    <source>
        <strain evidence="2 3">17J42-9</strain>
    </source>
</reference>
<keyword evidence="1" id="KW-0472">Membrane</keyword>
<dbReference type="Proteomes" id="UP000293162">
    <property type="component" value="Unassembled WGS sequence"/>
</dbReference>
<dbReference type="RefSeq" id="WP_130023634.1">
    <property type="nucleotide sequence ID" value="NZ_SEWF01000051.1"/>
</dbReference>
<keyword evidence="1" id="KW-1133">Transmembrane helix</keyword>
<proteinExistence type="predicted"/>
<protein>
    <submittedName>
        <fullName evidence="2">Uncharacterized protein</fullName>
    </submittedName>
</protein>
<accession>A0A4Q5LU78</accession>
<dbReference type="EMBL" id="SEWF01000051">
    <property type="protein sequence ID" value="RYU93236.1"/>
    <property type="molecule type" value="Genomic_DNA"/>
</dbReference>
<sequence length="85" mass="9589">MLVILIPAAFGAIMSPFVFDSGASRRTWWIFGTLVALPILIILSQIVSWIAFLRHNYDFAFKVSLLPVLDILMIIFLFSVSSDLK</sequence>
<feature type="transmembrane region" description="Helical" evidence="1">
    <location>
        <begin position="59"/>
        <end position="80"/>
    </location>
</feature>
<keyword evidence="1" id="KW-0812">Transmembrane</keyword>
<dbReference type="OrthoDB" id="964563at2"/>
<comment type="caution">
    <text evidence="2">The sequence shown here is derived from an EMBL/GenBank/DDBJ whole genome shotgun (WGS) entry which is preliminary data.</text>
</comment>
<dbReference type="AlphaFoldDB" id="A0A4Q5LU78"/>
<gene>
    <name evidence="2" type="ORF">EWM59_23160</name>
</gene>
<feature type="transmembrane region" description="Helical" evidence="1">
    <location>
        <begin position="30"/>
        <end position="52"/>
    </location>
</feature>
<evidence type="ECO:0000313" key="3">
    <source>
        <dbReference type="Proteomes" id="UP000293162"/>
    </source>
</evidence>
<keyword evidence="3" id="KW-1185">Reference proteome</keyword>
<evidence type="ECO:0000313" key="2">
    <source>
        <dbReference type="EMBL" id="RYU93236.1"/>
    </source>
</evidence>